<reference evidence="1" key="1">
    <citation type="submission" date="2020-05" db="EMBL/GenBank/DDBJ databases">
        <title>Large-scale comparative analyses of tick genomes elucidate their genetic diversity and vector capacities.</title>
        <authorList>
            <person name="Jia N."/>
            <person name="Wang J."/>
            <person name="Shi W."/>
            <person name="Du L."/>
            <person name="Sun Y."/>
            <person name="Zhan W."/>
            <person name="Jiang J."/>
            <person name="Wang Q."/>
            <person name="Zhang B."/>
            <person name="Ji P."/>
            <person name="Sakyi L.B."/>
            <person name="Cui X."/>
            <person name="Yuan T."/>
            <person name="Jiang B."/>
            <person name="Yang W."/>
            <person name="Lam T.T.-Y."/>
            <person name="Chang Q."/>
            <person name="Ding S."/>
            <person name="Wang X."/>
            <person name="Zhu J."/>
            <person name="Ruan X."/>
            <person name="Zhao L."/>
            <person name="Wei J."/>
            <person name="Que T."/>
            <person name="Du C."/>
            <person name="Cheng J."/>
            <person name="Dai P."/>
            <person name="Han X."/>
            <person name="Huang E."/>
            <person name="Gao Y."/>
            <person name="Liu J."/>
            <person name="Shao H."/>
            <person name="Ye R."/>
            <person name="Li L."/>
            <person name="Wei W."/>
            <person name="Wang X."/>
            <person name="Wang C."/>
            <person name="Yang T."/>
            <person name="Huo Q."/>
            <person name="Li W."/>
            <person name="Guo W."/>
            <person name="Chen H."/>
            <person name="Zhou L."/>
            <person name="Ni X."/>
            <person name="Tian J."/>
            <person name="Zhou Y."/>
            <person name="Sheng Y."/>
            <person name="Liu T."/>
            <person name="Pan Y."/>
            <person name="Xia L."/>
            <person name="Li J."/>
            <person name="Zhao F."/>
            <person name="Cao W."/>
        </authorList>
    </citation>
    <scope>NUCLEOTIDE SEQUENCE</scope>
    <source>
        <tissue evidence="1">Larvae</tissue>
    </source>
</reference>
<organism evidence="1 2">
    <name type="scientific">Hyalomma asiaticum</name>
    <name type="common">Tick</name>
    <dbReference type="NCBI Taxonomy" id="266040"/>
    <lineage>
        <taxon>Eukaryota</taxon>
        <taxon>Metazoa</taxon>
        <taxon>Ecdysozoa</taxon>
        <taxon>Arthropoda</taxon>
        <taxon>Chelicerata</taxon>
        <taxon>Arachnida</taxon>
        <taxon>Acari</taxon>
        <taxon>Parasitiformes</taxon>
        <taxon>Ixodida</taxon>
        <taxon>Ixodoidea</taxon>
        <taxon>Ixodidae</taxon>
        <taxon>Hyalomminae</taxon>
        <taxon>Hyalomma</taxon>
    </lineage>
</organism>
<keyword evidence="2" id="KW-1185">Reference proteome</keyword>
<proteinExistence type="predicted"/>
<accession>A0ACB7STM7</accession>
<dbReference type="EMBL" id="CM023483">
    <property type="protein sequence ID" value="KAH6936472.1"/>
    <property type="molecule type" value="Genomic_DNA"/>
</dbReference>
<sequence length="137" mass="15192">MDPQIDAISKRPREREVKAKLSCGSTSVGNSRLPCHLRANLTHLIALADMPLKGEGDEHRADLTINVTEKTGPITGIKTGENYEAESVHSIKPLATNWDVAMPTLVHRQAASKEIIVSSQSRNEGPEYLWKQMYRTS</sequence>
<protein>
    <submittedName>
        <fullName evidence="1">Uncharacterized protein</fullName>
    </submittedName>
</protein>
<evidence type="ECO:0000313" key="1">
    <source>
        <dbReference type="EMBL" id="KAH6936472.1"/>
    </source>
</evidence>
<name>A0ACB7STM7_HYAAI</name>
<gene>
    <name evidence="1" type="ORF">HPB50_017857</name>
</gene>
<dbReference type="Proteomes" id="UP000821845">
    <property type="component" value="Chromosome 3"/>
</dbReference>
<evidence type="ECO:0000313" key="2">
    <source>
        <dbReference type="Proteomes" id="UP000821845"/>
    </source>
</evidence>
<comment type="caution">
    <text evidence="1">The sequence shown here is derived from an EMBL/GenBank/DDBJ whole genome shotgun (WGS) entry which is preliminary data.</text>
</comment>